<name>A0AAV7TSH1_PLEWA</name>
<organism evidence="1 2">
    <name type="scientific">Pleurodeles waltl</name>
    <name type="common">Iberian ribbed newt</name>
    <dbReference type="NCBI Taxonomy" id="8319"/>
    <lineage>
        <taxon>Eukaryota</taxon>
        <taxon>Metazoa</taxon>
        <taxon>Chordata</taxon>
        <taxon>Craniata</taxon>
        <taxon>Vertebrata</taxon>
        <taxon>Euteleostomi</taxon>
        <taxon>Amphibia</taxon>
        <taxon>Batrachia</taxon>
        <taxon>Caudata</taxon>
        <taxon>Salamandroidea</taxon>
        <taxon>Salamandridae</taxon>
        <taxon>Pleurodelinae</taxon>
        <taxon>Pleurodeles</taxon>
    </lineage>
</organism>
<sequence>MEMVTFTEQALEGLTNDPGTLKEQVACLIDITKVLEDRAEDAEVPLNSLLYGFVIALEDHRPYNQRALDNIAQQYSDEDQYVDYEARHYDRHMEEHLVEAFDFHDQDSVNKA</sequence>
<evidence type="ECO:0000313" key="2">
    <source>
        <dbReference type="Proteomes" id="UP001066276"/>
    </source>
</evidence>
<gene>
    <name evidence="1" type="ORF">NDU88_004624</name>
</gene>
<proteinExistence type="predicted"/>
<evidence type="ECO:0000313" key="1">
    <source>
        <dbReference type="EMBL" id="KAJ1179390.1"/>
    </source>
</evidence>
<reference evidence="1" key="1">
    <citation type="journal article" date="2022" name="bioRxiv">
        <title>Sequencing and chromosome-scale assembly of the giantPleurodeles waltlgenome.</title>
        <authorList>
            <person name="Brown T."/>
            <person name="Elewa A."/>
            <person name="Iarovenko S."/>
            <person name="Subramanian E."/>
            <person name="Araus A.J."/>
            <person name="Petzold A."/>
            <person name="Susuki M."/>
            <person name="Suzuki K.-i.T."/>
            <person name="Hayashi T."/>
            <person name="Toyoda A."/>
            <person name="Oliveira C."/>
            <person name="Osipova E."/>
            <person name="Leigh N.D."/>
            <person name="Simon A."/>
            <person name="Yun M.H."/>
        </authorList>
    </citation>
    <scope>NUCLEOTIDE SEQUENCE</scope>
    <source>
        <strain evidence="1">20211129_DDA</strain>
        <tissue evidence="1">Liver</tissue>
    </source>
</reference>
<accession>A0AAV7TSH1</accession>
<dbReference type="Proteomes" id="UP001066276">
    <property type="component" value="Chromosome 3_2"/>
</dbReference>
<keyword evidence="2" id="KW-1185">Reference proteome</keyword>
<comment type="caution">
    <text evidence="1">The sequence shown here is derived from an EMBL/GenBank/DDBJ whole genome shotgun (WGS) entry which is preliminary data.</text>
</comment>
<dbReference type="AlphaFoldDB" id="A0AAV7TSH1"/>
<dbReference type="EMBL" id="JANPWB010000006">
    <property type="protein sequence ID" value="KAJ1179390.1"/>
    <property type="molecule type" value="Genomic_DNA"/>
</dbReference>
<protein>
    <submittedName>
        <fullName evidence="1">Uncharacterized protein</fullName>
    </submittedName>
</protein>